<dbReference type="InterPro" id="IPR001534">
    <property type="entry name" value="Transthyretin-like"/>
</dbReference>
<evidence type="ECO:0000256" key="5">
    <source>
        <dbReference type="SAM" id="MobiDB-lite"/>
    </source>
</evidence>
<comment type="subcellular location">
    <subcellularLocation>
        <location evidence="1">Secreted</location>
    </subcellularLocation>
</comment>
<comment type="similarity">
    <text evidence="2">Belongs to the nematode transthyretin-like family.</text>
</comment>
<accession>A0A0B1S3L2</accession>
<sequence length="141" mass="16687">LKARLIKRFLINLNFSDGIKLLEQAHSDDIGQFNIVGRSRSSSNWRPVLNVYHDCNDAKNLGRRKMNFLLPKRYVTEGENPGDPFDLGVWNLETAIKEDEERVDKITKRRRRFEDHHKADKHSRNSSLDRFEEPDERVDPW</sequence>
<evidence type="ECO:0000313" key="7">
    <source>
        <dbReference type="Proteomes" id="UP000053660"/>
    </source>
</evidence>
<evidence type="ECO:0000256" key="1">
    <source>
        <dbReference type="ARBA" id="ARBA00004613"/>
    </source>
</evidence>
<dbReference type="GO" id="GO:0005576">
    <property type="term" value="C:extracellular region"/>
    <property type="evidence" value="ECO:0007669"/>
    <property type="project" value="UniProtKB-SubCell"/>
</dbReference>
<keyword evidence="4" id="KW-0732">Signal</keyword>
<organism evidence="6 7">
    <name type="scientific">Oesophagostomum dentatum</name>
    <name type="common">Nodular worm</name>
    <dbReference type="NCBI Taxonomy" id="61180"/>
    <lineage>
        <taxon>Eukaryota</taxon>
        <taxon>Metazoa</taxon>
        <taxon>Ecdysozoa</taxon>
        <taxon>Nematoda</taxon>
        <taxon>Chromadorea</taxon>
        <taxon>Rhabditida</taxon>
        <taxon>Rhabditina</taxon>
        <taxon>Rhabditomorpha</taxon>
        <taxon>Strongyloidea</taxon>
        <taxon>Strongylidae</taxon>
        <taxon>Oesophagostomum</taxon>
    </lineage>
</organism>
<feature type="non-terminal residue" evidence="6">
    <location>
        <position position="1"/>
    </location>
</feature>
<dbReference type="EMBL" id="KN610151">
    <property type="protein sequence ID" value="KHJ78057.1"/>
    <property type="molecule type" value="Genomic_DNA"/>
</dbReference>
<evidence type="ECO:0000313" key="6">
    <source>
        <dbReference type="EMBL" id="KHJ78057.1"/>
    </source>
</evidence>
<dbReference type="PANTHER" id="PTHR21700:SF118">
    <property type="entry name" value="TRANSTHYRETIN-LIKE FAMILY PROTEIN"/>
    <property type="match status" value="1"/>
</dbReference>
<keyword evidence="7" id="KW-1185">Reference proteome</keyword>
<dbReference type="InterPro" id="IPR038479">
    <property type="entry name" value="Transthyretin-like_sf"/>
</dbReference>
<dbReference type="PANTHER" id="PTHR21700">
    <property type="entry name" value="TRANSTHYRETIN-LIKE FAMILY PROTEIN-RELATED"/>
    <property type="match status" value="1"/>
</dbReference>
<feature type="compositionally biased region" description="Basic and acidic residues" evidence="5">
    <location>
        <begin position="127"/>
        <end position="141"/>
    </location>
</feature>
<protein>
    <submittedName>
        <fullName evidence="6">Transthyretin-like family protein</fullName>
    </submittedName>
</protein>
<dbReference type="Proteomes" id="UP000053660">
    <property type="component" value="Unassembled WGS sequence"/>
</dbReference>
<dbReference type="OrthoDB" id="5855935at2759"/>
<dbReference type="Gene3D" id="2.60.40.3330">
    <property type="match status" value="1"/>
</dbReference>
<reference evidence="6 7" key="1">
    <citation type="submission" date="2014-03" db="EMBL/GenBank/DDBJ databases">
        <title>Draft genome of the hookworm Oesophagostomum dentatum.</title>
        <authorList>
            <person name="Mitreva M."/>
        </authorList>
    </citation>
    <scope>NUCLEOTIDE SEQUENCE [LARGE SCALE GENOMIC DNA]</scope>
    <source>
        <strain evidence="6 7">OD-Hann</strain>
    </source>
</reference>
<gene>
    <name evidence="6" type="ORF">OESDEN_22323</name>
</gene>
<name>A0A0B1S3L2_OESDE</name>
<keyword evidence="3" id="KW-0964">Secreted</keyword>
<evidence type="ECO:0000256" key="3">
    <source>
        <dbReference type="ARBA" id="ARBA00022525"/>
    </source>
</evidence>
<dbReference type="GO" id="GO:0009986">
    <property type="term" value="C:cell surface"/>
    <property type="evidence" value="ECO:0007669"/>
    <property type="project" value="InterPro"/>
</dbReference>
<evidence type="ECO:0000256" key="4">
    <source>
        <dbReference type="ARBA" id="ARBA00022729"/>
    </source>
</evidence>
<feature type="compositionally biased region" description="Basic and acidic residues" evidence="5">
    <location>
        <begin position="108"/>
        <end position="118"/>
    </location>
</feature>
<dbReference type="AlphaFoldDB" id="A0A0B1S3L2"/>
<feature type="region of interest" description="Disordered" evidence="5">
    <location>
        <begin position="108"/>
        <end position="141"/>
    </location>
</feature>
<dbReference type="Pfam" id="PF01060">
    <property type="entry name" value="TTR-52"/>
    <property type="match status" value="1"/>
</dbReference>
<evidence type="ECO:0000256" key="2">
    <source>
        <dbReference type="ARBA" id="ARBA00010112"/>
    </source>
</evidence>
<proteinExistence type="inferred from homology"/>